<gene>
    <name evidence="1" type="ORF">RQM65_14145</name>
</gene>
<comment type="caution">
    <text evidence="1">The sequence shown here is derived from an EMBL/GenBank/DDBJ whole genome shotgun (WGS) entry which is preliminary data.</text>
</comment>
<dbReference type="EMBL" id="JAVTTP010000001">
    <property type="protein sequence ID" value="MDT7829811.1"/>
    <property type="molecule type" value="Genomic_DNA"/>
</dbReference>
<keyword evidence="2" id="KW-1185">Reference proteome</keyword>
<evidence type="ECO:0000313" key="2">
    <source>
        <dbReference type="Proteomes" id="UP001250656"/>
    </source>
</evidence>
<reference evidence="1 2" key="1">
    <citation type="submission" date="2023-09" db="EMBL/GenBank/DDBJ databases">
        <title>Novel taxa isolated from Blanes Bay.</title>
        <authorList>
            <person name="Rey-Velasco X."/>
            <person name="Lucena T."/>
        </authorList>
    </citation>
    <scope>NUCLEOTIDE SEQUENCE [LARGE SCALE GENOMIC DNA]</scope>
    <source>
        <strain evidence="1 2">S334</strain>
    </source>
</reference>
<dbReference type="Proteomes" id="UP001250656">
    <property type="component" value="Unassembled WGS sequence"/>
</dbReference>
<organism evidence="1 2">
    <name type="scientific">Pricia mediterranea</name>
    <dbReference type="NCBI Taxonomy" id="3076079"/>
    <lineage>
        <taxon>Bacteria</taxon>
        <taxon>Pseudomonadati</taxon>
        <taxon>Bacteroidota</taxon>
        <taxon>Flavobacteriia</taxon>
        <taxon>Flavobacteriales</taxon>
        <taxon>Flavobacteriaceae</taxon>
        <taxon>Pricia</taxon>
    </lineage>
</organism>
<sequence length="255" mass="29475">MARKPIEMMKLKQIIRLKERKTSNREISGILSVHRNTVNKYVRLITASGVSLSALREMVDAELAKLFPETDTVDDDRYEVLSSYFSYFAKELKKTGCTKFILWKWYISKHPDGCGTSQFNEHLNSWSRRTKTSGKINHRYGDKVFVDYTGKKLRTVDRTTGEIKYVEVFAAILPASHYVYVQPATVEHGKHQPVLQVFWVHQQLPHLPFTEHQGKVLLPFDLWKPDALPIHPQHLVDGAEPKDGMFKNVLRRGIV</sequence>
<evidence type="ECO:0000313" key="1">
    <source>
        <dbReference type="EMBL" id="MDT7829811.1"/>
    </source>
</evidence>
<accession>A0ABU3L7T6</accession>
<protein>
    <recommendedName>
        <fullName evidence="3">Transposase</fullName>
    </recommendedName>
</protein>
<evidence type="ECO:0008006" key="3">
    <source>
        <dbReference type="Google" id="ProtNLM"/>
    </source>
</evidence>
<dbReference type="RefSeq" id="WP_314016009.1">
    <property type="nucleotide sequence ID" value="NZ_JAVTTP010000001.1"/>
</dbReference>
<name>A0ABU3L7T6_9FLAO</name>
<proteinExistence type="predicted"/>